<evidence type="ECO:0000259" key="1">
    <source>
        <dbReference type="SMART" id="SM01037"/>
    </source>
</evidence>
<dbReference type="Proteomes" id="UP001604277">
    <property type="component" value="Unassembled WGS sequence"/>
</dbReference>
<dbReference type="AlphaFoldDB" id="A0ABD1NYX8"/>
<dbReference type="InterPro" id="IPR023393">
    <property type="entry name" value="START-like_dom_sf"/>
</dbReference>
<dbReference type="EMBL" id="JBFOLJ010000079">
    <property type="protein sequence ID" value="KAL2456144.1"/>
    <property type="molecule type" value="Genomic_DNA"/>
</dbReference>
<reference evidence="3" key="1">
    <citation type="submission" date="2024-07" db="EMBL/GenBank/DDBJ databases">
        <title>Two chromosome-level genome assemblies of Korean endemic species Abeliophyllum distichum and Forsythia ovata (Oleaceae).</title>
        <authorList>
            <person name="Jang H."/>
        </authorList>
    </citation>
    <scope>NUCLEOTIDE SEQUENCE [LARGE SCALE GENOMIC DNA]</scope>
</reference>
<dbReference type="PANTHER" id="PTHR31907">
    <property type="entry name" value="MLP-LIKE PROTEIN 423"/>
    <property type="match status" value="1"/>
</dbReference>
<accession>A0ABD1NYX8</accession>
<protein>
    <submittedName>
        <fullName evidence="2">Polyketide cyclase/dehydrase and lipid transport superfamily protein</fullName>
    </submittedName>
</protein>
<dbReference type="CDD" id="cd07816">
    <property type="entry name" value="Bet_v1-like"/>
    <property type="match status" value="1"/>
</dbReference>
<name>A0ABD1NYX8_9LAMI</name>
<dbReference type="SMART" id="SM01037">
    <property type="entry name" value="Bet_v_1"/>
    <property type="match status" value="1"/>
</dbReference>
<sequence length="145" mass="16337">MSKVLEVTPPIKSSPDKFYDFFKYHFSDLITIFPASFKSVQILEGEDGKVGCVKLWNYVIGGISMMITLRTEAINDAERSITYKALDGDLIKLYKVFQFTITPGNGVAKWTIVYEKASELVPPPEIYGVFSIAITEVVDLYLLTH</sequence>
<comment type="caution">
    <text evidence="2">The sequence shown here is derived from an EMBL/GenBank/DDBJ whole genome shotgun (WGS) entry which is preliminary data.</text>
</comment>
<evidence type="ECO:0000313" key="3">
    <source>
        <dbReference type="Proteomes" id="UP001604277"/>
    </source>
</evidence>
<dbReference type="InterPro" id="IPR000916">
    <property type="entry name" value="Bet_v_I/MLP"/>
</dbReference>
<gene>
    <name evidence="2" type="ORF">Fot_57069</name>
</gene>
<dbReference type="Pfam" id="PF00407">
    <property type="entry name" value="Bet_v_1"/>
    <property type="match status" value="1"/>
</dbReference>
<organism evidence="2 3">
    <name type="scientific">Forsythia ovata</name>
    <dbReference type="NCBI Taxonomy" id="205694"/>
    <lineage>
        <taxon>Eukaryota</taxon>
        <taxon>Viridiplantae</taxon>
        <taxon>Streptophyta</taxon>
        <taxon>Embryophyta</taxon>
        <taxon>Tracheophyta</taxon>
        <taxon>Spermatophyta</taxon>
        <taxon>Magnoliopsida</taxon>
        <taxon>eudicotyledons</taxon>
        <taxon>Gunneridae</taxon>
        <taxon>Pentapetalae</taxon>
        <taxon>asterids</taxon>
        <taxon>lamiids</taxon>
        <taxon>Lamiales</taxon>
        <taxon>Oleaceae</taxon>
        <taxon>Forsythieae</taxon>
        <taxon>Forsythia</taxon>
    </lineage>
</organism>
<dbReference type="Gene3D" id="3.30.530.20">
    <property type="match status" value="1"/>
</dbReference>
<keyword evidence="3" id="KW-1185">Reference proteome</keyword>
<feature type="domain" description="Bet v I/Major latex protein" evidence="1">
    <location>
        <begin position="1"/>
        <end position="145"/>
    </location>
</feature>
<dbReference type="SUPFAM" id="SSF55961">
    <property type="entry name" value="Bet v1-like"/>
    <property type="match status" value="1"/>
</dbReference>
<evidence type="ECO:0000313" key="2">
    <source>
        <dbReference type="EMBL" id="KAL2456144.1"/>
    </source>
</evidence>
<dbReference type="InterPro" id="IPR051761">
    <property type="entry name" value="MLP-like_ligand-binding"/>
</dbReference>
<proteinExistence type="predicted"/>